<feature type="domain" description="Peptidase C14 caspase" evidence="2">
    <location>
        <begin position="89"/>
        <end position="193"/>
    </location>
</feature>
<accession>A0A2J6RNZ9</accession>
<dbReference type="Pfam" id="PF00656">
    <property type="entry name" value="Peptidase_C14"/>
    <property type="match status" value="1"/>
</dbReference>
<evidence type="ECO:0000313" key="4">
    <source>
        <dbReference type="Proteomes" id="UP000235786"/>
    </source>
</evidence>
<evidence type="ECO:0000313" key="3">
    <source>
        <dbReference type="EMBL" id="PMD40220.1"/>
    </source>
</evidence>
<dbReference type="EMBL" id="KZ613945">
    <property type="protein sequence ID" value="PMD40220.1"/>
    <property type="molecule type" value="Genomic_DNA"/>
</dbReference>
<sequence>MAEDLKPTGNSSRSVEEASIGPDALKVPPRGDVIDRLQRHRSLQQFGKHVDDAAKSIYPNQNRSRYLNVYVLMFKWENEDPKLPVSYEIEELRKVFEQIYHFKVEVFDIPDNRSHANVSEKINAFVAINNDSKLDLKIVYYAGHSRLSKTKDLVWSSWQTKNERYPTVSWTGIQRALEQAESDALVLLDCCSSGIGVVGEGNGVTEIISACAFDVIANGVGHYSFTKALTTELRLLSKKISFPVSELYTHIYCRAQHHLAQGIANERYPAPIHLQLTRDDQFERGLYLSIQDLPGGHDWSPVLELSSLGNSKKSQTHTSPIGLQSAVCSTSMGSDDISHTCTTANMLASCSITAVSSDHPTFPESETVETSPLEDSPRMLLAIRLTEDTKADGLSIELFREWLRTIPAAVEEVKVEAGFTCDSSLRLTWVPLEFWQYVRQNPAKFPFGLVIPSDFLTSREPNSTEPESNVCSVAAAKRKGKEVKFTENTSEQIHEAKGKRGGSQFILPGPCVTEKTFNEQNPRESVTSNLSILRDEFSPGLHFLKPPKSQSKKTSQSSNNFFVQRFPLNALAKSWREQFFDHHKFRDEWYFSRPEDERDFWRVYDELVVSQDSGNSRKWRDWKVVERYFGGLRLEDLEARIGEWGNKKAAWIDDRNSPYLFGRGNVRQVGAWFTAAQMLRHLKQSI</sequence>
<reference evidence="3 4" key="1">
    <citation type="submission" date="2016-04" db="EMBL/GenBank/DDBJ databases">
        <title>A degradative enzymes factory behind the ericoid mycorrhizal symbiosis.</title>
        <authorList>
            <consortium name="DOE Joint Genome Institute"/>
            <person name="Martino E."/>
            <person name="Morin E."/>
            <person name="Grelet G."/>
            <person name="Kuo A."/>
            <person name="Kohler A."/>
            <person name="Daghino S."/>
            <person name="Barry K."/>
            <person name="Choi C."/>
            <person name="Cichocki N."/>
            <person name="Clum A."/>
            <person name="Copeland A."/>
            <person name="Hainaut M."/>
            <person name="Haridas S."/>
            <person name="Labutti K."/>
            <person name="Lindquist E."/>
            <person name="Lipzen A."/>
            <person name="Khouja H.-R."/>
            <person name="Murat C."/>
            <person name="Ohm R."/>
            <person name="Olson A."/>
            <person name="Spatafora J."/>
            <person name="Veneault-Fourrey C."/>
            <person name="Henrissat B."/>
            <person name="Grigoriev I."/>
            <person name="Martin F."/>
            <person name="Perotto S."/>
        </authorList>
    </citation>
    <scope>NUCLEOTIDE SEQUENCE [LARGE SCALE GENOMIC DNA]</scope>
    <source>
        <strain evidence="3 4">F</strain>
    </source>
</reference>
<dbReference type="Proteomes" id="UP000235786">
    <property type="component" value="Unassembled WGS sequence"/>
</dbReference>
<feature type="region of interest" description="Disordered" evidence="1">
    <location>
        <begin position="1"/>
        <end position="29"/>
    </location>
</feature>
<dbReference type="GO" id="GO:0004197">
    <property type="term" value="F:cysteine-type endopeptidase activity"/>
    <property type="evidence" value="ECO:0007669"/>
    <property type="project" value="InterPro"/>
</dbReference>
<proteinExistence type="predicted"/>
<organism evidence="3 4">
    <name type="scientific">Hyaloscypha variabilis (strain UAMH 11265 / GT02V1 / F)</name>
    <name type="common">Meliniomyces variabilis</name>
    <dbReference type="NCBI Taxonomy" id="1149755"/>
    <lineage>
        <taxon>Eukaryota</taxon>
        <taxon>Fungi</taxon>
        <taxon>Dikarya</taxon>
        <taxon>Ascomycota</taxon>
        <taxon>Pezizomycotina</taxon>
        <taxon>Leotiomycetes</taxon>
        <taxon>Helotiales</taxon>
        <taxon>Hyaloscyphaceae</taxon>
        <taxon>Hyaloscypha</taxon>
        <taxon>Hyaloscypha variabilis</taxon>
    </lineage>
</organism>
<gene>
    <name evidence="3" type="ORF">L207DRAFT_336187</name>
</gene>
<keyword evidence="4" id="KW-1185">Reference proteome</keyword>
<dbReference type="AlphaFoldDB" id="A0A2J6RNZ9"/>
<protein>
    <recommendedName>
        <fullName evidence="2">Peptidase C14 caspase domain-containing protein</fullName>
    </recommendedName>
</protein>
<dbReference type="GO" id="GO:0006508">
    <property type="term" value="P:proteolysis"/>
    <property type="evidence" value="ECO:0007669"/>
    <property type="project" value="InterPro"/>
</dbReference>
<dbReference type="OrthoDB" id="4760831at2759"/>
<evidence type="ECO:0000259" key="2">
    <source>
        <dbReference type="Pfam" id="PF00656"/>
    </source>
</evidence>
<dbReference type="InterPro" id="IPR011600">
    <property type="entry name" value="Pept_C14_caspase"/>
</dbReference>
<name>A0A2J6RNZ9_HYAVF</name>
<evidence type="ECO:0000256" key="1">
    <source>
        <dbReference type="SAM" id="MobiDB-lite"/>
    </source>
</evidence>